<comment type="caution">
    <text evidence="2">The sequence shown here is derived from an EMBL/GenBank/DDBJ whole genome shotgun (WGS) entry which is preliminary data.</text>
</comment>
<accession>A0ABS0F7T3</accession>
<reference evidence="2 3" key="1">
    <citation type="submission" date="2020-11" db="EMBL/GenBank/DDBJ databases">
        <title>Kaistella gelatinilytica sp. nov., a flavobacterium isolated from Antarctic Soil.</title>
        <authorList>
            <person name="Li J."/>
        </authorList>
    </citation>
    <scope>NUCLEOTIDE SEQUENCE [LARGE SCALE GENOMIC DNA]</scope>
    <source>
        <strain evidence="2 3">G5-32</strain>
    </source>
</reference>
<sequence length="270" mass="32260">MSLYHIIANQLQFVTPRFYKERFFRNLKHLTKENYSQKNIEPELIWLKDLLSAESVMIDIGANNGSFIYLLEKKLLPKNIYAFEPNHKLFERLKRIFPDVQIFPFALSDENGSASFKIPVIKGKTFDSRGTLKVNYREEDEEKHVLQNVKIIKLDDWKETEKLTRIDFIKIDVEGNEMRTLKGAEKIIRKYMPILMIEMEQRHHSEPIWDLIKEIENWNFTSYYLNRQNFQLDKLTSDLISDQENNTLINKKEYINNIIFVPNHLKTSQK</sequence>
<dbReference type="RefSeq" id="WP_196078332.1">
    <property type="nucleotide sequence ID" value="NZ_JADPVI010000001.1"/>
</dbReference>
<name>A0ABS0F7T3_9FLAO</name>
<protein>
    <submittedName>
        <fullName evidence="2">FkbM family methyltransferase</fullName>
    </submittedName>
</protein>
<keyword evidence="3" id="KW-1185">Reference proteome</keyword>
<evidence type="ECO:0000313" key="2">
    <source>
        <dbReference type="EMBL" id="MBF8455765.1"/>
    </source>
</evidence>
<dbReference type="GO" id="GO:0008168">
    <property type="term" value="F:methyltransferase activity"/>
    <property type="evidence" value="ECO:0007669"/>
    <property type="project" value="UniProtKB-KW"/>
</dbReference>
<dbReference type="Gene3D" id="3.40.50.150">
    <property type="entry name" value="Vaccinia Virus protein VP39"/>
    <property type="match status" value="1"/>
</dbReference>
<dbReference type="InterPro" id="IPR052514">
    <property type="entry name" value="SAM-dependent_MTase"/>
</dbReference>
<dbReference type="NCBIfam" id="TIGR01444">
    <property type="entry name" value="fkbM_fam"/>
    <property type="match status" value="1"/>
</dbReference>
<evidence type="ECO:0000313" key="3">
    <source>
        <dbReference type="Proteomes" id="UP000660070"/>
    </source>
</evidence>
<dbReference type="SUPFAM" id="SSF53335">
    <property type="entry name" value="S-adenosyl-L-methionine-dependent methyltransferases"/>
    <property type="match status" value="1"/>
</dbReference>
<feature type="domain" description="Methyltransferase FkbM" evidence="1">
    <location>
        <begin position="59"/>
        <end position="218"/>
    </location>
</feature>
<dbReference type="PANTHER" id="PTHR34203:SF15">
    <property type="entry name" value="SLL1173 PROTEIN"/>
    <property type="match status" value="1"/>
</dbReference>
<dbReference type="InterPro" id="IPR029063">
    <property type="entry name" value="SAM-dependent_MTases_sf"/>
</dbReference>
<dbReference type="GO" id="GO:0032259">
    <property type="term" value="P:methylation"/>
    <property type="evidence" value="ECO:0007669"/>
    <property type="project" value="UniProtKB-KW"/>
</dbReference>
<dbReference type="Pfam" id="PF05050">
    <property type="entry name" value="Methyltransf_21"/>
    <property type="match status" value="1"/>
</dbReference>
<keyword evidence="2" id="KW-0808">Transferase</keyword>
<evidence type="ECO:0000259" key="1">
    <source>
        <dbReference type="Pfam" id="PF05050"/>
    </source>
</evidence>
<dbReference type="EMBL" id="JADPVI010000001">
    <property type="protein sequence ID" value="MBF8455765.1"/>
    <property type="molecule type" value="Genomic_DNA"/>
</dbReference>
<organism evidence="2 3">
    <name type="scientific">Kaistella gelatinilytica</name>
    <dbReference type="NCBI Taxonomy" id="2787636"/>
    <lineage>
        <taxon>Bacteria</taxon>
        <taxon>Pseudomonadati</taxon>
        <taxon>Bacteroidota</taxon>
        <taxon>Flavobacteriia</taxon>
        <taxon>Flavobacteriales</taxon>
        <taxon>Weeksellaceae</taxon>
        <taxon>Chryseobacterium group</taxon>
        <taxon>Kaistella</taxon>
    </lineage>
</organism>
<dbReference type="Proteomes" id="UP000660070">
    <property type="component" value="Unassembled WGS sequence"/>
</dbReference>
<keyword evidence="2" id="KW-0489">Methyltransferase</keyword>
<proteinExistence type="predicted"/>
<gene>
    <name evidence="2" type="ORF">IV494_01105</name>
</gene>
<dbReference type="InterPro" id="IPR006342">
    <property type="entry name" value="FkbM_mtfrase"/>
</dbReference>
<dbReference type="PANTHER" id="PTHR34203">
    <property type="entry name" value="METHYLTRANSFERASE, FKBM FAMILY PROTEIN"/>
    <property type="match status" value="1"/>
</dbReference>